<protein>
    <submittedName>
        <fullName evidence="3">Uncharacterized protein</fullName>
    </submittedName>
</protein>
<evidence type="ECO:0000256" key="1">
    <source>
        <dbReference type="SAM" id="MobiDB-lite"/>
    </source>
</evidence>
<dbReference type="STRING" id="2070753.A0A3A2ZN52"/>
<proteinExistence type="predicted"/>
<name>A0A3A2ZN52_9EURO</name>
<evidence type="ECO:0000256" key="2">
    <source>
        <dbReference type="SAM" id="Phobius"/>
    </source>
</evidence>
<keyword evidence="2" id="KW-0472">Membrane</keyword>
<evidence type="ECO:0000313" key="4">
    <source>
        <dbReference type="Proteomes" id="UP000266188"/>
    </source>
</evidence>
<keyword evidence="4" id="KW-1185">Reference proteome</keyword>
<dbReference type="AlphaFoldDB" id="A0A3A2ZN52"/>
<dbReference type="OrthoDB" id="5215637at2759"/>
<feature type="region of interest" description="Disordered" evidence="1">
    <location>
        <begin position="210"/>
        <end position="239"/>
    </location>
</feature>
<dbReference type="Proteomes" id="UP000266188">
    <property type="component" value="Unassembled WGS sequence"/>
</dbReference>
<reference evidence="4" key="1">
    <citation type="submission" date="2017-02" db="EMBL/GenBank/DDBJ databases">
        <authorList>
            <person name="Tafer H."/>
            <person name="Lopandic K."/>
        </authorList>
    </citation>
    <scope>NUCLEOTIDE SEQUENCE [LARGE SCALE GENOMIC DNA]</scope>
    <source>
        <strain evidence="4">CBS 366.77</strain>
    </source>
</reference>
<sequence length="239" mass="24933">MLQQRRQSQNSNWQPCNSTDNPNACCSIGTGDICTTAGLCLRQDTYANGWWYQDGCTNQDWDGCPNMCPGTLDDAWELVACDSQNTPGVWCCREPGNTDNCCTNQSAVTTTNIGKVVLPTVTISGTATGTVPPATGILVTVTSTPTSGSGSDSSACSNNSVVAVGAGTGVSLGVMLLASIAVLIWREKTRPKIQEGSGFGGGVAYQMGGQGKDMDIRPPAEMDSAGQVYEVEGGQATRR</sequence>
<dbReference type="EMBL" id="MVGC01000536">
    <property type="protein sequence ID" value="RJE18531.1"/>
    <property type="molecule type" value="Genomic_DNA"/>
</dbReference>
<organism evidence="3 4">
    <name type="scientific">Aspergillus sclerotialis</name>
    <dbReference type="NCBI Taxonomy" id="2070753"/>
    <lineage>
        <taxon>Eukaryota</taxon>
        <taxon>Fungi</taxon>
        <taxon>Dikarya</taxon>
        <taxon>Ascomycota</taxon>
        <taxon>Pezizomycotina</taxon>
        <taxon>Eurotiomycetes</taxon>
        <taxon>Eurotiomycetidae</taxon>
        <taxon>Eurotiales</taxon>
        <taxon>Aspergillaceae</taxon>
        <taxon>Aspergillus</taxon>
        <taxon>Aspergillus subgen. Polypaecilum</taxon>
    </lineage>
</organism>
<keyword evidence="2" id="KW-0812">Transmembrane</keyword>
<comment type="caution">
    <text evidence="3">The sequence shown here is derived from an EMBL/GenBank/DDBJ whole genome shotgun (WGS) entry which is preliminary data.</text>
</comment>
<accession>A0A3A2ZN52</accession>
<keyword evidence="2" id="KW-1133">Transmembrane helix</keyword>
<gene>
    <name evidence="3" type="ORF">PHISCL_09135</name>
</gene>
<evidence type="ECO:0000313" key="3">
    <source>
        <dbReference type="EMBL" id="RJE18531.1"/>
    </source>
</evidence>
<feature type="transmembrane region" description="Helical" evidence="2">
    <location>
        <begin position="161"/>
        <end position="185"/>
    </location>
</feature>